<sequence>MWTRQSRNDRVLVIVYKMNTMEQLELQVYFQNRRMVRDTRVRQASSCTPRTYAAVQSCSILFPPTLKILCSFPKLSASIYGEGLWLIGGASAEHRKPQVHSLAGNIR</sequence>
<evidence type="ECO:0000313" key="1">
    <source>
        <dbReference type="EMBL" id="KAH7995387.1"/>
    </source>
</evidence>
<protein>
    <submittedName>
        <fullName evidence="1">Uncharacterized protein</fullName>
    </submittedName>
</protein>
<proteinExistence type="predicted"/>
<comment type="caution">
    <text evidence="1">The sequence shown here is derived from an EMBL/GenBank/DDBJ whole genome shotgun (WGS) entry which is preliminary data.</text>
</comment>
<dbReference type="Proteomes" id="UP000827872">
    <property type="component" value="Linkage Group LG07"/>
</dbReference>
<dbReference type="EMBL" id="CM037620">
    <property type="protein sequence ID" value="KAH7995387.1"/>
    <property type="molecule type" value="Genomic_DNA"/>
</dbReference>
<name>A0ACB8ERS5_9SAUR</name>
<accession>A0ACB8ERS5</accession>
<reference evidence="1" key="1">
    <citation type="submission" date="2021-08" db="EMBL/GenBank/DDBJ databases">
        <title>The first chromosome-level gecko genome reveals the dynamic sex chromosomes of Neotropical dwarf geckos (Sphaerodactylidae: Sphaerodactylus).</title>
        <authorList>
            <person name="Pinto B.J."/>
            <person name="Keating S.E."/>
            <person name="Gamble T."/>
        </authorList>
    </citation>
    <scope>NUCLEOTIDE SEQUENCE</scope>
    <source>
        <strain evidence="1">TG3544</strain>
    </source>
</reference>
<keyword evidence="2" id="KW-1185">Reference proteome</keyword>
<gene>
    <name evidence="1" type="ORF">K3G42_025229</name>
</gene>
<evidence type="ECO:0000313" key="2">
    <source>
        <dbReference type="Proteomes" id="UP000827872"/>
    </source>
</evidence>
<organism evidence="1 2">
    <name type="scientific">Sphaerodactylus townsendi</name>
    <dbReference type="NCBI Taxonomy" id="933632"/>
    <lineage>
        <taxon>Eukaryota</taxon>
        <taxon>Metazoa</taxon>
        <taxon>Chordata</taxon>
        <taxon>Craniata</taxon>
        <taxon>Vertebrata</taxon>
        <taxon>Euteleostomi</taxon>
        <taxon>Lepidosauria</taxon>
        <taxon>Squamata</taxon>
        <taxon>Bifurcata</taxon>
        <taxon>Gekkota</taxon>
        <taxon>Sphaerodactylidae</taxon>
        <taxon>Sphaerodactylus</taxon>
    </lineage>
</organism>